<dbReference type="STRING" id="1121279.SAMN02745887_00413"/>
<dbReference type="Proteomes" id="UP000186513">
    <property type="component" value="Unassembled WGS sequence"/>
</dbReference>
<evidence type="ECO:0000313" key="2">
    <source>
        <dbReference type="Proteomes" id="UP000186513"/>
    </source>
</evidence>
<dbReference type="RefSeq" id="WP_072426971.1">
    <property type="nucleotide sequence ID" value="NZ_FPKR01000002.1"/>
</dbReference>
<dbReference type="EMBL" id="FPKR01000002">
    <property type="protein sequence ID" value="SFZ71602.1"/>
    <property type="molecule type" value="Genomic_DNA"/>
</dbReference>
<organism evidence="1 2">
    <name type="scientific">Chitinimonas taiwanensis DSM 18899</name>
    <dbReference type="NCBI Taxonomy" id="1121279"/>
    <lineage>
        <taxon>Bacteria</taxon>
        <taxon>Pseudomonadati</taxon>
        <taxon>Pseudomonadota</taxon>
        <taxon>Betaproteobacteria</taxon>
        <taxon>Neisseriales</taxon>
        <taxon>Chitinibacteraceae</taxon>
        <taxon>Chitinimonas</taxon>
    </lineage>
</organism>
<evidence type="ECO:0008006" key="3">
    <source>
        <dbReference type="Google" id="ProtNLM"/>
    </source>
</evidence>
<evidence type="ECO:0000313" key="1">
    <source>
        <dbReference type="EMBL" id="SFZ71602.1"/>
    </source>
</evidence>
<keyword evidence="2" id="KW-1185">Reference proteome</keyword>
<dbReference type="CDD" id="cd10933">
    <property type="entry name" value="CE4_u9"/>
    <property type="match status" value="1"/>
</dbReference>
<dbReference type="OrthoDB" id="8597776at2"/>
<proteinExistence type="predicted"/>
<accession>A0A1K2H5V2</accession>
<dbReference type="AlphaFoldDB" id="A0A1K2H5V2"/>
<dbReference type="Gene3D" id="3.20.20.370">
    <property type="entry name" value="Glycoside hydrolase/deacetylase"/>
    <property type="match status" value="1"/>
</dbReference>
<sequence>MKVVLSFDIEVWCNGWDRLDEAFPASFARYVYGRSALGDYALPKTLEILNRHGLHGVFFVEPLFAARFGLAYLAEIVALIQSAGQEVQLHLHPEWTDEISPALIPNNQVKRQHLSYYTLDEQTALIAHGKRLLAEAGVAQINAFRAGSFAANRATFTALARNGITLDSSLNDFYAVSGPDLRGDGPLRGARSIHGVHSFPVSVFRDGLGKPKPAQLSGCSFAELRAALDSAAALGLPEFILVSHNFELLKPDSSEPDRIVVRRFEALCAWLAQRGWPTVGLADCTPPGAEAALPPQPTVGTLATLGRYAEQLLRRF</sequence>
<reference evidence="1 2" key="1">
    <citation type="submission" date="2016-11" db="EMBL/GenBank/DDBJ databases">
        <authorList>
            <person name="Jaros S."/>
            <person name="Januszkiewicz K."/>
            <person name="Wedrychowicz H."/>
        </authorList>
    </citation>
    <scope>NUCLEOTIDE SEQUENCE [LARGE SCALE GENOMIC DNA]</scope>
    <source>
        <strain evidence="1 2">DSM 18899</strain>
    </source>
</reference>
<gene>
    <name evidence="1" type="ORF">SAMN02745887_00413</name>
</gene>
<dbReference type="InterPro" id="IPR011330">
    <property type="entry name" value="Glyco_hydro/deAcase_b/a-brl"/>
</dbReference>
<dbReference type="GO" id="GO:0005975">
    <property type="term" value="P:carbohydrate metabolic process"/>
    <property type="evidence" value="ECO:0007669"/>
    <property type="project" value="InterPro"/>
</dbReference>
<protein>
    <recommendedName>
        <fullName evidence="3">Polysaccharide deacetylase</fullName>
    </recommendedName>
</protein>
<dbReference type="SUPFAM" id="SSF88713">
    <property type="entry name" value="Glycoside hydrolase/deacetylase"/>
    <property type="match status" value="1"/>
</dbReference>
<name>A0A1K2H5V2_9NEIS</name>